<comment type="caution">
    <text evidence="2">The sequence shown here is derived from an EMBL/GenBank/DDBJ whole genome shotgun (WGS) entry which is preliminary data.</text>
</comment>
<dbReference type="EMBL" id="BPWL01000002">
    <property type="protein sequence ID" value="GJJ07076.1"/>
    <property type="molecule type" value="Genomic_DNA"/>
</dbReference>
<dbReference type="Proteomes" id="UP001050691">
    <property type="component" value="Unassembled WGS sequence"/>
</dbReference>
<evidence type="ECO:0000313" key="2">
    <source>
        <dbReference type="EMBL" id="GJJ07076.1"/>
    </source>
</evidence>
<protein>
    <recommendedName>
        <fullName evidence="4">C2H2-type domain-containing protein</fullName>
    </recommendedName>
</protein>
<keyword evidence="3" id="KW-1185">Reference proteome</keyword>
<name>A0AAV5A235_9AGAM</name>
<sequence length="207" mass="23232">MSNYAGSSTSPTATQWGRSRMAIPSLVHSAAATANNINNERGTSFVDDDGDDGEGMEDAVDFQSPFENGRYYHTHPSNYSGNPHHLQQKTPYPSEPRLFCSYVHPLTGKLCTTRIQGFSSQSDLARHYMNIHGQEEARLIRNGELTFEKAQFITSRGKLERLEAQYASTKFCEECGTAFTSGRRDSINRHVRRGACKRKIEAQQYSP</sequence>
<dbReference type="AlphaFoldDB" id="A0AAV5A235"/>
<evidence type="ECO:0008006" key="4">
    <source>
        <dbReference type="Google" id="ProtNLM"/>
    </source>
</evidence>
<organism evidence="2 3">
    <name type="scientific">Clathrus columnatus</name>
    <dbReference type="NCBI Taxonomy" id="1419009"/>
    <lineage>
        <taxon>Eukaryota</taxon>
        <taxon>Fungi</taxon>
        <taxon>Dikarya</taxon>
        <taxon>Basidiomycota</taxon>
        <taxon>Agaricomycotina</taxon>
        <taxon>Agaricomycetes</taxon>
        <taxon>Phallomycetidae</taxon>
        <taxon>Phallales</taxon>
        <taxon>Clathraceae</taxon>
        <taxon>Clathrus</taxon>
    </lineage>
</organism>
<reference evidence="2" key="1">
    <citation type="submission" date="2021-10" db="EMBL/GenBank/DDBJ databases">
        <title>De novo Genome Assembly of Clathrus columnatus (Basidiomycota, Fungi) Using Illumina and Nanopore Sequence Data.</title>
        <authorList>
            <person name="Ogiso-Tanaka E."/>
            <person name="Itagaki H."/>
            <person name="Hosoya T."/>
            <person name="Hosaka K."/>
        </authorList>
    </citation>
    <scope>NUCLEOTIDE SEQUENCE</scope>
    <source>
        <strain evidence="2">MO-923</strain>
    </source>
</reference>
<feature type="region of interest" description="Disordered" evidence="1">
    <location>
        <begin position="34"/>
        <end position="91"/>
    </location>
</feature>
<accession>A0AAV5A235</accession>
<evidence type="ECO:0000313" key="3">
    <source>
        <dbReference type="Proteomes" id="UP001050691"/>
    </source>
</evidence>
<gene>
    <name evidence="2" type="ORF">Clacol_001275</name>
</gene>
<proteinExistence type="predicted"/>
<evidence type="ECO:0000256" key="1">
    <source>
        <dbReference type="SAM" id="MobiDB-lite"/>
    </source>
</evidence>
<feature type="compositionally biased region" description="Acidic residues" evidence="1">
    <location>
        <begin position="46"/>
        <end position="60"/>
    </location>
</feature>